<evidence type="ECO:0000256" key="5">
    <source>
        <dbReference type="ARBA" id="ARBA00023002"/>
    </source>
</evidence>
<dbReference type="SUPFAM" id="SSF55347">
    <property type="entry name" value="Glyceraldehyde-3-phosphate dehydrogenase-like, C-terminal domain"/>
    <property type="match status" value="1"/>
</dbReference>
<dbReference type="InterPro" id="IPR019796">
    <property type="entry name" value="G6P_DH_AS"/>
</dbReference>
<dbReference type="Pfam" id="PF00479">
    <property type="entry name" value="G6PD_N"/>
    <property type="match status" value="1"/>
</dbReference>
<evidence type="ECO:0000256" key="1">
    <source>
        <dbReference type="ARBA" id="ARBA00004937"/>
    </source>
</evidence>
<proteinExistence type="inferred from homology"/>
<feature type="domain" description="Glucose-6-phosphate dehydrogenase NAD-binding" evidence="8">
    <location>
        <begin position="31"/>
        <end position="207"/>
    </location>
</feature>
<comment type="pathway">
    <text evidence="1 7">Carbohydrate degradation; pentose phosphate pathway; D-ribulose 5-phosphate from D-glucose 6-phosphate (oxidative stage): step 1/3.</text>
</comment>
<dbReference type="PANTHER" id="PTHR23429">
    <property type="entry name" value="GLUCOSE-6-PHOSPHATE 1-DEHYDROGENASE G6PD"/>
    <property type="match status" value="1"/>
</dbReference>
<feature type="binding site" evidence="7">
    <location>
        <position position="359"/>
    </location>
    <ligand>
        <name>substrate</name>
    </ligand>
</feature>
<gene>
    <name evidence="7 10" type="primary">zwf</name>
    <name evidence="10" type="ORF">AAJCM20276_09170</name>
</gene>
<feature type="binding site" evidence="7">
    <location>
        <position position="68"/>
    </location>
    <ligand>
        <name>NADP(+)</name>
        <dbReference type="ChEBI" id="CHEBI:58349"/>
    </ligand>
</feature>
<reference evidence="10 11" key="1">
    <citation type="submission" date="2020-07" db="EMBL/GenBank/DDBJ databases">
        <title>Complete Genome Sequence of an acetic acid bacterium, Acetobacter aceti JCM20276.</title>
        <authorList>
            <person name="Hirose Y."/>
            <person name="Mihara H."/>
        </authorList>
    </citation>
    <scope>NUCLEOTIDE SEQUENCE [LARGE SCALE GENOMIC DNA]</scope>
    <source>
        <strain evidence="10 11">JCM20276</strain>
    </source>
</reference>
<dbReference type="Proteomes" id="UP000515220">
    <property type="component" value="Chromosome"/>
</dbReference>
<dbReference type="EMBL" id="AP023326">
    <property type="protein sequence ID" value="BCI66293.1"/>
    <property type="molecule type" value="Genomic_DNA"/>
</dbReference>
<comment type="similarity">
    <text evidence="2 7">Belongs to the glucose-6-phosphate dehydrogenase family.</text>
</comment>
<dbReference type="UniPathway" id="UPA00115">
    <property type="reaction ID" value="UER00408"/>
</dbReference>
<dbReference type="GO" id="GO:0004345">
    <property type="term" value="F:glucose-6-phosphate dehydrogenase activity"/>
    <property type="evidence" value="ECO:0007669"/>
    <property type="project" value="UniProtKB-UniRule"/>
</dbReference>
<evidence type="ECO:0000256" key="2">
    <source>
        <dbReference type="ARBA" id="ARBA00009975"/>
    </source>
</evidence>
<dbReference type="GO" id="GO:0006006">
    <property type="term" value="P:glucose metabolic process"/>
    <property type="evidence" value="ECO:0007669"/>
    <property type="project" value="UniProtKB-KW"/>
</dbReference>
<evidence type="ECO:0000259" key="9">
    <source>
        <dbReference type="Pfam" id="PF02781"/>
    </source>
</evidence>
<evidence type="ECO:0000256" key="3">
    <source>
        <dbReference type="ARBA" id="ARBA00022526"/>
    </source>
</evidence>
<dbReference type="GO" id="GO:0005829">
    <property type="term" value="C:cytosol"/>
    <property type="evidence" value="ECO:0007669"/>
    <property type="project" value="TreeGrafter"/>
</dbReference>
<dbReference type="Gene3D" id="3.30.360.10">
    <property type="entry name" value="Dihydrodipicolinate Reductase, domain 2"/>
    <property type="match status" value="1"/>
</dbReference>
<evidence type="ECO:0000313" key="10">
    <source>
        <dbReference type="EMBL" id="BCI66293.1"/>
    </source>
</evidence>
<evidence type="ECO:0000256" key="7">
    <source>
        <dbReference type="HAMAP-Rule" id="MF_00966"/>
    </source>
</evidence>
<comment type="function">
    <text evidence="7">Catalyzes the oxidation of glucose 6-phosphate to 6-phosphogluconolactone.</text>
</comment>
<keyword evidence="4 7" id="KW-0521">NADP</keyword>
<comment type="caution">
    <text evidence="7">Lacks conserved residue(s) required for the propagation of feature annotation.</text>
</comment>
<dbReference type="Gene3D" id="3.40.50.720">
    <property type="entry name" value="NAD(P)-binding Rossmann-like Domain"/>
    <property type="match status" value="1"/>
</dbReference>
<feature type="domain" description="Glucose-6-phosphate dehydrogenase C-terminal" evidence="9">
    <location>
        <begin position="209"/>
        <end position="503"/>
    </location>
</feature>
<evidence type="ECO:0000259" key="8">
    <source>
        <dbReference type="Pfam" id="PF00479"/>
    </source>
</evidence>
<feature type="binding site" evidence="7">
    <location>
        <position position="202"/>
    </location>
    <ligand>
        <name>substrate</name>
    </ligand>
</feature>
<dbReference type="PROSITE" id="PS00069">
    <property type="entry name" value="G6P_DEHYDROGENASE"/>
    <property type="match status" value="1"/>
</dbReference>
<feature type="binding site" evidence="7">
    <location>
        <position position="255"/>
    </location>
    <ligand>
        <name>substrate</name>
    </ligand>
</feature>
<organism evidence="10 11">
    <name type="scientific">Acetobacter aceti</name>
    <dbReference type="NCBI Taxonomy" id="435"/>
    <lineage>
        <taxon>Bacteria</taxon>
        <taxon>Pseudomonadati</taxon>
        <taxon>Pseudomonadota</taxon>
        <taxon>Alphaproteobacteria</taxon>
        <taxon>Acetobacterales</taxon>
        <taxon>Acetobacteraceae</taxon>
        <taxon>Acetobacter</taxon>
        <taxon>Acetobacter subgen. Acetobacter</taxon>
    </lineage>
</organism>
<dbReference type="EC" id="1.1.1.49" evidence="7"/>
<feature type="binding site" evidence="7">
    <location>
        <position position="198"/>
    </location>
    <ligand>
        <name>substrate</name>
    </ligand>
</feature>
<sequence>MPLRMDATGSSSKIHAGGKRDNSGAVAFDFVIVGATGDLTMRKLLPAFYECFRRGQIEKSTKIIGVARSGLSVEDYRARAHEALKGFVATASYDDATIQDFLGLVEYVSLDMSDKDADWTGLRGQLSTEKDRPRVFYVATAPKLYVPTADAIAHNKLITESSRIVLEKPIGTDQATAAEINDGVGQHFTEEQIFRIDHYLGKQTVQNILALRFANPILERVWNTDSIAHVQITAAETVGVGKRGPYYDSAGALRDMVQNHLLQVLSLVAMEPPTAFSAMDLRDEKLKILRALKPMSDHDIATDTVRAQYGEGHVNGKLIPGYLDDLGAPTSTTETYLAIRAEIRTARWAGVPFYIRTGKQMARKETTVVIQFRPQPWAIFTDNPEPSQLVLRIQPNEGVSLSLASKDPASEQYRLREAVLDVDYVKAFNTRYPDSYEDLLMAAVRGDQVLFIRRDEVEASWRWIEPILHGWEKNVRPLEIYPAGTQGPASSDELLARDGFVWKENT</sequence>
<evidence type="ECO:0000256" key="4">
    <source>
        <dbReference type="ARBA" id="ARBA00022857"/>
    </source>
</evidence>
<dbReference type="InterPro" id="IPR036291">
    <property type="entry name" value="NAD(P)-bd_dom_sf"/>
</dbReference>
<dbReference type="InterPro" id="IPR001282">
    <property type="entry name" value="G6P_DH"/>
</dbReference>
<evidence type="ECO:0000256" key="6">
    <source>
        <dbReference type="ARBA" id="ARBA00023277"/>
    </source>
</evidence>
<evidence type="ECO:0000313" key="11">
    <source>
        <dbReference type="Proteomes" id="UP000515220"/>
    </source>
</evidence>
<dbReference type="Pfam" id="PF02781">
    <property type="entry name" value="G6PD_C"/>
    <property type="match status" value="1"/>
</dbReference>
<dbReference type="SUPFAM" id="SSF51735">
    <property type="entry name" value="NAD(P)-binding Rossmann-fold domains"/>
    <property type="match status" value="1"/>
</dbReference>
<dbReference type="GO" id="GO:0009051">
    <property type="term" value="P:pentose-phosphate shunt, oxidative branch"/>
    <property type="evidence" value="ECO:0007669"/>
    <property type="project" value="TreeGrafter"/>
</dbReference>
<accession>A0A6S6PG96</accession>
<dbReference type="InterPro" id="IPR022674">
    <property type="entry name" value="G6P_DH_NAD-bd"/>
</dbReference>
<keyword evidence="3 7" id="KW-0313">Glucose metabolism</keyword>
<comment type="catalytic activity">
    <reaction evidence="7">
        <text>D-glucose 6-phosphate + NADP(+) = 6-phospho-D-glucono-1,5-lactone + NADPH + H(+)</text>
        <dbReference type="Rhea" id="RHEA:15841"/>
        <dbReference type="ChEBI" id="CHEBI:15378"/>
        <dbReference type="ChEBI" id="CHEBI:57783"/>
        <dbReference type="ChEBI" id="CHEBI:57955"/>
        <dbReference type="ChEBI" id="CHEBI:58349"/>
        <dbReference type="ChEBI" id="CHEBI:61548"/>
        <dbReference type="EC" id="1.1.1.49"/>
    </reaction>
</comment>
<name>A0A6S6PG96_ACEAC</name>
<feature type="binding site" evidence="7">
    <location>
        <position position="364"/>
    </location>
    <ligand>
        <name>substrate</name>
    </ligand>
</feature>
<dbReference type="GO" id="GO:0050661">
    <property type="term" value="F:NADP binding"/>
    <property type="evidence" value="ECO:0007669"/>
    <property type="project" value="UniProtKB-UniRule"/>
</dbReference>
<dbReference type="HAMAP" id="MF_00966">
    <property type="entry name" value="G6PD"/>
    <property type="match status" value="1"/>
</dbReference>
<dbReference type="AlphaFoldDB" id="A0A6S6PG96"/>
<dbReference type="NCBIfam" id="TIGR00871">
    <property type="entry name" value="zwf"/>
    <property type="match status" value="1"/>
</dbReference>
<protein>
    <recommendedName>
        <fullName evidence="7">Glucose-6-phosphate 1-dehydrogenase</fullName>
        <shortName evidence="7">G6PD</shortName>
        <ecNumber evidence="7">1.1.1.49</ecNumber>
    </recommendedName>
</protein>
<dbReference type="PANTHER" id="PTHR23429:SF0">
    <property type="entry name" value="GLUCOSE-6-PHOSPHATE 1-DEHYDROGENASE"/>
    <property type="match status" value="1"/>
</dbReference>
<feature type="active site" description="Proton acceptor" evidence="7">
    <location>
        <position position="260"/>
    </location>
</feature>
<feature type="binding site" evidence="7">
    <location>
        <position position="168"/>
    </location>
    <ligand>
        <name>NADP(+)</name>
        <dbReference type="ChEBI" id="CHEBI:58349"/>
    </ligand>
</feature>
<dbReference type="PIRSF" id="PIRSF000110">
    <property type="entry name" value="G6PD"/>
    <property type="match status" value="1"/>
</dbReference>
<dbReference type="PRINTS" id="PR00079">
    <property type="entry name" value="G6PDHDRGNASE"/>
</dbReference>
<keyword evidence="5 7" id="KW-0560">Oxidoreductase</keyword>
<dbReference type="InterPro" id="IPR022675">
    <property type="entry name" value="G6P_DH_C"/>
</dbReference>
<keyword evidence="6 7" id="KW-0119">Carbohydrate metabolism</keyword>
<feature type="binding site" evidence="7">
    <location>
        <position position="236"/>
    </location>
    <ligand>
        <name>substrate</name>
    </ligand>
</feature>